<reference evidence="2 3" key="1">
    <citation type="submission" date="2024-03" db="EMBL/GenBank/DDBJ databases">
        <title>Human intestinal bacterial collection.</title>
        <authorList>
            <person name="Pauvert C."/>
            <person name="Hitch T.C.A."/>
            <person name="Clavel T."/>
        </authorList>
    </citation>
    <scope>NUCLEOTIDE SEQUENCE [LARGE SCALE GENOMIC DNA]</scope>
    <source>
        <strain evidence="2 3">CLA-SR-H021</strain>
    </source>
</reference>
<evidence type="ECO:0000313" key="3">
    <source>
        <dbReference type="Proteomes" id="UP001454086"/>
    </source>
</evidence>
<dbReference type="InterPro" id="IPR018060">
    <property type="entry name" value="HTH_AraC"/>
</dbReference>
<dbReference type="Gene3D" id="1.10.10.60">
    <property type="entry name" value="Homeodomain-like"/>
    <property type="match status" value="1"/>
</dbReference>
<accession>A0ABV1D992</accession>
<comment type="caution">
    <text evidence="2">The sequence shown here is derived from an EMBL/GenBank/DDBJ whole genome shotgun (WGS) entry which is preliminary data.</text>
</comment>
<evidence type="ECO:0000259" key="1">
    <source>
        <dbReference type="PROSITE" id="PS01124"/>
    </source>
</evidence>
<dbReference type="RefSeq" id="WP_008722115.1">
    <property type="nucleotide sequence ID" value="NZ_JBBMFM010000057.1"/>
</dbReference>
<gene>
    <name evidence="2" type="ORF">WMQ36_15095</name>
</gene>
<organism evidence="2 3">
    <name type="scientific">Enterocloster hominis</name>
    <name type="common">ex Hitch et al. 2024</name>
    <dbReference type="NCBI Taxonomy" id="1917870"/>
    <lineage>
        <taxon>Bacteria</taxon>
        <taxon>Bacillati</taxon>
        <taxon>Bacillota</taxon>
        <taxon>Clostridia</taxon>
        <taxon>Lachnospirales</taxon>
        <taxon>Lachnospiraceae</taxon>
        <taxon>Enterocloster</taxon>
    </lineage>
</organism>
<dbReference type="Proteomes" id="UP001454086">
    <property type="component" value="Unassembled WGS sequence"/>
</dbReference>
<dbReference type="PROSITE" id="PS01124">
    <property type="entry name" value="HTH_ARAC_FAMILY_2"/>
    <property type="match status" value="1"/>
</dbReference>
<sequence length="78" mass="8860">MNTEAAGTDLSWSQSHGRRYFNSFYRKNTGENPKNYLTDIRMKGAVKLLGNTDDKANEAAKAVGYKNVRRINEDFKGK</sequence>
<proteinExistence type="predicted"/>
<protein>
    <submittedName>
        <fullName evidence="2">Helix-turn-helix domain-containing protein</fullName>
    </submittedName>
</protein>
<dbReference type="Pfam" id="PF12833">
    <property type="entry name" value="HTH_18"/>
    <property type="match status" value="1"/>
</dbReference>
<evidence type="ECO:0000313" key="2">
    <source>
        <dbReference type="EMBL" id="MEQ2426301.1"/>
    </source>
</evidence>
<keyword evidence="3" id="KW-1185">Reference proteome</keyword>
<name>A0ABV1D992_9FIRM</name>
<feature type="domain" description="HTH araC/xylS-type" evidence="1">
    <location>
        <begin position="1"/>
        <end position="78"/>
    </location>
</feature>
<dbReference type="EMBL" id="JBBMFM010000057">
    <property type="protein sequence ID" value="MEQ2426301.1"/>
    <property type="molecule type" value="Genomic_DNA"/>
</dbReference>